<comment type="caution">
    <text evidence="1">The sequence shown here is derived from an EMBL/GenBank/DDBJ whole genome shotgun (WGS) entry which is preliminary data.</text>
</comment>
<dbReference type="AlphaFoldDB" id="A0AAV6H1B8"/>
<evidence type="ECO:0000313" key="1">
    <source>
        <dbReference type="EMBL" id="KAG5279397.1"/>
    </source>
</evidence>
<organism evidence="1 2">
    <name type="scientific">Alosa alosa</name>
    <name type="common">allis shad</name>
    <dbReference type="NCBI Taxonomy" id="278164"/>
    <lineage>
        <taxon>Eukaryota</taxon>
        <taxon>Metazoa</taxon>
        <taxon>Chordata</taxon>
        <taxon>Craniata</taxon>
        <taxon>Vertebrata</taxon>
        <taxon>Euteleostomi</taxon>
        <taxon>Actinopterygii</taxon>
        <taxon>Neopterygii</taxon>
        <taxon>Teleostei</taxon>
        <taxon>Clupei</taxon>
        <taxon>Clupeiformes</taxon>
        <taxon>Clupeoidei</taxon>
        <taxon>Clupeidae</taxon>
        <taxon>Alosa</taxon>
    </lineage>
</organism>
<proteinExistence type="predicted"/>
<reference evidence="1" key="1">
    <citation type="submission" date="2020-10" db="EMBL/GenBank/DDBJ databases">
        <title>Chromosome-scale genome assembly of the Allis shad, Alosa alosa.</title>
        <authorList>
            <person name="Margot Z."/>
            <person name="Christophe K."/>
            <person name="Cabau C."/>
            <person name="Louis A."/>
            <person name="Berthelot C."/>
            <person name="Parey E."/>
            <person name="Roest Crollius H."/>
            <person name="Montfort J."/>
            <person name="Robinson-Rechavi M."/>
            <person name="Bucao C."/>
            <person name="Bouchez O."/>
            <person name="Gislard M."/>
            <person name="Lluch J."/>
            <person name="Milhes M."/>
            <person name="Lampietro C."/>
            <person name="Lopez Roques C."/>
            <person name="Donnadieu C."/>
            <person name="Braasch I."/>
            <person name="Desvignes T."/>
            <person name="Postlethwait J."/>
            <person name="Bobe J."/>
            <person name="Guiguen Y."/>
        </authorList>
    </citation>
    <scope>NUCLEOTIDE SEQUENCE</scope>
    <source>
        <strain evidence="1">M-15738</strain>
        <tissue evidence="1">Blood</tissue>
    </source>
</reference>
<gene>
    <name evidence="1" type="ORF">AALO_G00077350</name>
</gene>
<sequence>MLIELKESIYLQNQHNNTKVAYRRFPCDSEVTVQARVTLQMAKDTALHFFLLGSLTKL</sequence>
<name>A0AAV6H1B8_9TELE</name>
<dbReference type="EMBL" id="JADWDJ010000006">
    <property type="protein sequence ID" value="KAG5279397.1"/>
    <property type="molecule type" value="Genomic_DNA"/>
</dbReference>
<keyword evidence="2" id="KW-1185">Reference proteome</keyword>
<accession>A0AAV6H1B8</accession>
<evidence type="ECO:0000313" key="2">
    <source>
        <dbReference type="Proteomes" id="UP000823561"/>
    </source>
</evidence>
<protein>
    <submittedName>
        <fullName evidence="1">Uncharacterized protein</fullName>
    </submittedName>
</protein>
<dbReference type="Proteomes" id="UP000823561">
    <property type="component" value="Chromosome 6"/>
</dbReference>